<evidence type="ECO:0000313" key="2">
    <source>
        <dbReference type="EMBL" id="GFR43698.1"/>
    </source>
</evidence>
<feature type="compositionally biased region" description="Low complexity" evidence="1">
    <location>
        <begin position="374"/>
        <end position="383"/>
    </location>
</feature>
<gene>
    <name evidence="2" type="ORF">Agub_g4808</name>
</gene>
<dbReference type="AlphaFoldDB" id="A0AAD3HK68"/>
<proteinExistence type="predicted"/>
<feature type="compositionally biased region" description="Gly residues" evidence="1">
    <location>
        <begin position="352"/>
        <end position="364"/>
    </location>
</feature>
<feature type="compositionally biased region" description="Low complexity" evidence="1">
    <location>
        <begin position="875"/>
        <end position="907"/>
    </location>
</feature>
<name>A0AAD3HK68_9CHLO</name>
<protein>
    <submittedName>
        <fullName evidence="2">Uncharacterized protein</fullName>
    </submittedName>
</protein>
<feature type="region of interest" description="Disordered" evidence="1">
    <location>
        <begin position="315"/>
        <end position="391"/>
    </location>
</feature>
<keyword evidence="3" id="KW-1185">Reference proteome</keyword>
<feature type="region of interest" description="Disordered" evidence="1">
    <location>
        <begin position="407"/>
        <end position="438"/>
    </location>
</feature>
<evidence type="ECO:0000256" key="1">
    <source>
        <dbReference type="SAM" id="MobiDB-lite"/>
    </source>
</evidence>
<feature type="region of interest" description="Disordered" evidence="1">
    <location>
        <begin position="853"/>
        <end position="907"/>
    </location>
</feature>
<dbReference type="PANTHER" id="PTHR13270">
    <property type="entry name" value="PROTEIN C20ORF116-RELATED"/>
    <property type="match status" value="1"/>
</dbReference>
<evidence type="ECO:0000313" key="3">
    <source>
        <dbReference type="Proteomes" id="UP001054857"/>
    </source>
</evidence>
<dbReference type="Proteomes" id="UP001054857">
    <property type="component" value="Unassembled WGS sequence"/>
</dbReference>
<accession>A0AAD3HK68</accession>
<sequence length="1018" mass="102955">MDILLSAVEVVRRDPEDLEGCETLIVANYQRNNWLKVGAALLVIHDTALFKKSGADSFSNYISTKADFGFGPRQALRLLAATKLAKIFPPTIALPTSERQVRALVGLEPRKAIKTWVKANLISQETGVPLTHRLVESVLSKDLPASYRAACSDWRDYVHPQSEYYRSPHHLVAATKRLFGGDIDLDPCSDELAQVGVEAARFYTAEDDGLQPGNPWAGRVYVFPPVGMHGNNMLQGLFLDRAINEFKAGRVTEVVLLLKVAIGHKWFAKVFEYPHCFLADKPLKQQQPPPPGWGVPEPDSSAAALMAATTALLTAEPAGSGGEEGGGVRETRSTRGRRKSSVDEDEDEEDGGGGGGGRGGGRGGPASSRKREAAAPPAEAPRTSRPRRSKAAAAVAAAAAAAAAAEDEEADLELMQATPPPPRSAPATRARRQTAAERKAAAAAAAAAEAQAAAQHQAVQEQLEQQHQLLAQQQAAAAAVAAAGGDPMAAAALGLGGMPQLNGDPQLLGLMGQPLDPAAAAQMAAAGYTAQQQQQMAQLFGGQPGSDPSLMGLGLPMQVDMQGMGHHPMGMGLGPLGLQPEQQQLALVPGGLPMPLHAVTPHMGLMPADASMTEAMAAAGMAPGMGLMMQGMPGMGMGQMDPQQLGFPPPQQQQLGMLGPGMDLSQQQQQQQGSGFLLGPELQGHPHAVMQLGPGGLMEQPGMAGGGLGAPQQAGMMGMEVGLVDGTAVLGPPSSAAMAAQQPGHVLPAAAGVDGCGADAAGVPLVTATALIVPPDMQQQEGQQLQAAAEEAMDVFADEVPGEVEAAAAAAAATEDAEKPSIALLTNGDAGAAVVPAPAAGASAVAAAAAGPVLKSEPEDPQAAVGADDPGLQRPPAQAAEAPGPAEPAAAGADAAPQADTAAAAEASPEEAAAAAAAAALTLGGACGAYGAFGSLEDAAAALAGAGAAGASGSQAAAAGGGGAAGPDSGSGSSPAREAGEVFNPRGTVVVYIGKNTRQFCQIFGELGHIPGYNAWSR</sequence>
<organism evidence="2 3">
    <name type="scientific">Astrephomene gubernaculifera</name>
    <dbReference type="NCBI Taxonomy" id="47775"/>
    <lineage>
        <taxon>Eukaryota</taxon>
        <taxon>Viridiplantae</taxon>
        <taxon>Chlorophyta</taxon>
        <taxon>core chlorophytes</taxon>
        <taxon>Chlorophyceae</taxon>
        <taxon>CS clade</taxon>
        <taxon>Chlamydomonadales</taxon>
        <taxon>Astrephomenaceae</taxon>
        <taxon>Astrephomene</taxon>
    </lineage>
</organism>
<dbReference type="PANTHER" id="PTHR13270:SF13">
    <property type="entry name" value="LIMPET, ISOFORM K"/>
    <property type="match status" value="1"/>
</dbReference>
<reference evidence="2 3" key="1">
    <citation type="journal article" date="2021" name="Sci. Rep.">
        <title>Genome sequencing of the multicellular alga Astrephomene provides insights into convergent evolution of germ-soma differentiation.</title>
        <authorList>
            <person name="Yamashita S."/>
            <person name="Yamamoto K."/>
            <person name="Matsuzaki R."/>
            <person name="Suzuki S."/>
            <person name="Yamaguchi H."/>
            <person name="Hirooka S."/>
            <person name="Minakuchi Y."/>
            <person name="Miyagishima S."/>
            <person name="Kawachi M."/>
            <person name="Toyoda A."/>
            <person name="Nozaki H."/>
        </authorList>
    </citation>
    <scope>NUCLEOTIDE SEQUENCE [LARGE SCALE GENOMIC DNA]</scope>
    <source>
        <strain evidence="2 3">NIES-4017</strain>
    </source>
</reference>
<comment type="caution">
    <text evidence="2">The sequence shown here is derived from an EMBL/GenBank/DDBJ whole genome shotgun (WGS) entry which is preliminary data.</text>
</comment>
<dbReference type="EMBL" id="BMAR01000006">
    <property type="protein sequence ID" value="GFR43698.1"/>
    <property type="molecule type" value="Genomic_DNA"/>
</dbReference>
<feature type="compositionally biased region" description="Low complexity" evidence="1">
    <location>
        <begin position="966"/>
        <end position="976"/>
    </location>
</feature>
<feature type="region of interest" description="Disordered" evidence="1">
    <location>
        <begin position="954"/>
        <end position="980"/>
    </location>
</feature>